<feature type="region of interest" description="Disordered" evidence="1">
    <location>
        <begin position="1"/>
        <end position="35"/>
    </location>
</feature>
<evidence type="ECO:0000313" key="4">
    <source>
        <dbReference type="Proteomes" id="UP001159364"/>
    </source>
</evidence>
<dbReference type="PANTHER" id="PTHR47676">
    <property type="entry name" value="OS01G0225100 PROTEIN"/>
    <property type="match status" value="1"/>
</dbReference>
<dbReference type="InterPro" id="IPR013899">
    <property type="entry name" value="DUF1771"/>
</dbReference>
<dbReference type="AlphaFoldDB" id="A0AAV8TS67"/>
<dbReference type="InterPro" id="IPR036063">
    <property type="entry name" value="Smr_dom_sf"/>
</dbReference>
<organism evidence="3 4">
    <name type="scientific">Erythroxylum novogranatense</name>
    <dbReference type="NCBI Taxonomy" id="1862640"/>
    <lineage>
        <taxon>Eukaryota</taxon>
        <taxon>Viridiplantae</taxon>
        <taxon>Streptophyta</taxon>
        <taxon>Embryophyta</taxon>
        <taxon>Tracheophyta</taxon>
        <taxon>Spermatophyta</taxon>
        <taxon>Magnoliopsida</taxon>
        <taxon>eudicotyledons</taxon>
        <taxon>Gunneridae</taxon>
        <taxon>Pentapetalae</taxon>
        <taxon>rosids</taxon>
        <taxon>fabids</taxon>
        <taxon>Malpighiales</taxon>
        <taxon>Erythroxylaceae</taxon>
        <taxon>Erythroxylum</taxon>
    </lineage>
</organism>
<dbReference type="Pfam" id="PF08590">
    <property type="entry name" value="DUF1771"/>
    <property type="match status" value="1"/>
</dbReference>
<dbReference type="Gene3D" id="3.30.1370.110">
    <property type="match status" value="1"/>
</dbReference>
<dbReference type="Proteomes" id="UP001159364">
    <property type="component" value="Linkage Group LG03"/>
</dbReference>
<dbReference type="PANTHER" id="PTHR47676:SF1">
    <property type="entry name" value="SMR DOMAIN-CONTAINING PROTEIN"/>
    <property type="match status" value="1"/>
</dbReference>
<feature type="domain" description="Smr" evidence="2">
    <location>
        <begin position="424"/>
        <end position="461"/>
    </location>
</feature>
<evidence type="ECO:0000259" key="2">
    <source>
        <dbReference type="PROSITE" id="PS50828"/>
    </source>
</evidence>
<dbReference type="InterPro" id="IPR002625">
    <property type="entry name" value="Smr_dom"/>
</dbReference>
<proteinExistence type="predicted"/>
<protein>
    <recommendedName>
        <fullName evidence="2">Smr domain-containing protein</fullName>
    </recommendedName>
</protein>
<dbReference type="SMART" id="SM01162">
    <property type="entry name" value="DUF1771"/>
    <property type="match status" value="1"/>
</dbReference>
<evidence type="ECO:0000313" key="3">
    <source>
        <dbReference type="EMBL" id="KAJ8769791.1"/>
    </source>
</evidence>
<dbReference type="SUPFAM" id="SSF160443">
    <property type="entry name" value="SMR domain-like"/>
    <property type="match status" value="1"/>
</dbReference>
<dbReference type="Pfam" id="PF24767">
    <property type="entry name" value="UBA_At5g58720"/>
    <property type="match status" value="1"/>
</dbReference>
<accession>A0AAV8TS67</accession>
<feature type="compositionally biased region" description="Basic residues" evidence="1">
    <location>
        <begin position="1"/>
        <end position="15"/>
    </location>
</feature>
<dbReference type="EMBL" id="JAIWQS010000003">
    <property type="protein sequence ID" value="KAJ8769791.1"/>
    <property type="molecule type" value="Genomic_DNA"/>
</dbReference>
<feature type="region of interest" description="Disordered" evidence="1">
    <location>
        <begin position="73"/>
        <end position="107"/>
    </location>
</feature>
<dbReference type="PROSITE" id="PS50828">
    <property type="entry name" value="SMR"/>
    <property type="match status" value="1"/>
</dbReference>
<dbReference type="InterPro" id="IPR055319">
    <property type="entry name" value="At5g58720-like"/>
</dbReference>
<keyword evidence="4" id="KW-1185">Reference proteome</keyword>
<comment type="caution">
    <text evidence="3">The sequence shown here is derived from an EMBL/GenBank/DDBJ whole genome shotgun (WGS) entry which is preliminary data.</text>
</comment>
<dbReference type="InterPro" id="IPR056254">
    <property type="entry name" value="At5g58720/SDE5-like_UBA-like"/>
</dbReference>
<sequence>MKQQASKRRKKKRTSRAAGARDGNGGKQGNQESQVVLTGLMDAFDSISLEEASSGIKEAQGDAQKATEILTKFTESSEDSSSTSLVRSGFSSSESGLGSSSSSTVSSEGFVEGSLISRKGFRGGNKQKRVMAVTGTVSTVLGKGYVKASARRDAFTRNQFGGGGLGKEEEEAEQFLCSMLGDDCELSFAVVRDVLCQCGYNVDKALDVLLDLSASSRKQPGIKYTNGALNYTVDARFLPEHDENLPNWSSECNSQSSNSEAYESINGCRNYWEDLSCSKDSFSTSQQCNESDLPQKLLESLFNIPKNSERKTSTMNWRNVVKKIQSMGPGVDVHPSSDGGLKRDKCGNGNDYDLFRRCASGHWDAMRSYCQRATEAYSRGQRQYASYLSDQGKEQNKLAREADKKASQDIFKARNKGIENVVTIDLHGQHVKPAMQLLKVHLLFGTYTNSIQTLRVITGCGGHGLGNQNLNNRLLNFWKRKILNGRKRTKEQL</sequence>
<feature type="compositionally biased region" description="Low complexity" evidence="1">
    <location>
        <begin position="79"/>
        <end position="107"/>
    </location>
</feature>
<name>A0AAV8TS67_9ROSI</name>
<gene>
    <name evidence="3" type="ORF">K2173_007651</name>
</gene>
<evidence type="ECO:0000256" key="1">
    <source>
        <dbReference type="SAM" id="MobiDB-lite"/>
    </source>
</evidence>
<reference evidence="3 4" key="1">
    <citation type="submission" date="2021-09" db="EMBL/GenBank/DDBJ databases">
        <title>Genomic insights and catalytic innovation underlie evolution of tropane alkaloids biosynthesis.</title>
        <authorList>
            <person name="Wang Y.-J."/>
            <person name="Tian T."/>
            <person name="Huang J.-P."/>
            <person name="Huang S.-X."/>
        </authorList>
    </citation>
    <scope>NUCLEOTIDE SEQUENCE [LARGE SCALE GENOMIC DNA]</scope>
    <source>
        <strain evidence="3">KIB-2018</strain>
        <tissue evidence="3">Leaf</tissue>
    </source>
</reference>